<evidence type="ECO:0000313" key="2">
    <source>
        <dbReference type="Proteomes" id="UP000228765"/>
    </source>
</evidence>
<dbReference type="EMBL" id="MF663786">
    <property type="protein sequence ID" value="ATI15658.1"/>
    <property type="molecule type" value="Genomic_DNA"/>
</dbReference>
<dbReference type="Proteomes" id="UP000228765">
    <property type="component" value="Segment"/>
</dbReference>
<dbReference type="KEGG" id="vg:54982914"/>
<sequence length="137" mass="14968">MKRVTPNKLGRTAQSAIMSPLTAGLVALRLGRADAEHYHDLAGGMSIAYRAAELVPRHRHLLAELQPALDALNAIFARHQQRTVEDAPWSGTVEEVDQVENGMRIYEGLIRTTPGPVMLRAIARVRLDAAEAANVPD</sequence>
<protein>
    <submittedName>
        <fullName evidence="1">Uncharacterized protein</fullName>
    </submittedName>
</protein>
<name>A0A291LAM2_9CAUD</name>
<dbReference type="GeneID" id="54982914"/>
<keyword evidence="2" id="KW-1185">Reference proteome</keyword>
<evidence type="ECO:0000313" key="1">
    <source>
        <dbReference type="EMBL" id="ATI15658.1"/>
    </source>
</evidence>
<organism evidence="1 2">
    <name type="scientific">Bordetella phage vB_BbrM_PHB04</name>
    <dbReference type="NCBI Taxonomy" id="2029657"/>
    <lineage>
        <taxon>Viruses</taxon>
        <taxon>Duplodnaviria</taxon>
        <taxon>Heunggongvirae</taxon>
        <taxon>Uroviricota</taxon>
        <taxon>Caudoviricetes</taxon>
        <taxon>Phabquatrovirus</taxon>
        <taxon>Phabquatrovirus PHB04</taxon>
    </lineage>
</organism>
<accession>A0A291LAM2</accession>
<reference evidence="1 2" key="1">
    <citation type="submission" date="2017-08" db="EMBL/GenBank/DDBJ databases">
        <title>Complete genome sequence of a novel bacteriophage infecting Bordetella bronchiseptica.</title>
        <authorList>
            <person name="Chen Y."/>
            <person name="Song J."/>
            <person name="Wu B."/>
        </authorList>
    </citation>
    <scope>NUCLEOTIDE SEQUENCE [LARGE SCALE GENOMIC DNA]</scope>
</reference>
<proteinExistence type="predicted"/>
<dbReference type="RefSeq" id="YP_009792706.1">
    <property type="nucleotide sequence ID" value="NC_047861.1"/>
</dbReference>